<evidence type="ECO:0000313" key="9">
    <source>
        <dbReference type="EMBL" id="KAH0626210.1"/>
    </source>
</evidence>
<feature type="region of interest" description="Disordered" evidence="7">
    <location>
        <begin position="92"/>
        <end position="111"/>
    </location>
</feature>
<protein>
    <recommendedName>
        <fullName evidence="8">Receptor ligand binding region domain-containing protein</fullName>
    </recommendedName>
</protein>
<evidence type="ECO:0000256" key="1">
    <source>
        <dbReference type="ARBA" id="ARBA00004141"/>
    </source>
</evidence>
<keyword evidence="6" id="KW-0325">Glycoprotein</keyword>
<comment type="subcellular location">
    <subcellularLocation>
        <location evidence="1">Membrane</location>
        <topology evidence="1">Multi-pass membrane protein</topology>
    </subcellularLocation>
</comment>
<dbReference type="PANTHER" id="PTHR24061:SF599">
    <property type="entry name" value="G-PROTEIN COUPLED RECEPTORS FAMILY 3 PROFILE DOMAIN-CONTAINING PROTEIN"/>
    <property type="match status" value="1"/>
</dbReference>
<dbReference type="InterPro" id="IPR001828">
    <property type="entry name" value="ANF_lig-bd_rcpt"/>
</dbReference>
<dbReference type="Pfam" id="PF01094">
    <property type="entry name" value="ANF_receptor"/>
    <property type="match status" value="1"/>
</dbReference>
<dbReference type="Gene3D" id="3.40.50.2300">
    <property type="match status" value="2"/>
</dbReference>
<evidence type="ECO:0000256" key="5">
    <source>
        <dbReference type="ARBA" id="ARBA00023170"/>
    </source>
</evidence>
<feature type="region of interest" description="Disordered" evidence="7">
    <location>
        <begin position="116"/>
        <end position="138"/>
    </location>
</feature>
<dbReference type="PRINTS" id="PR00248">
    <property type="entry name" value="GPCRMGR"/>
</dbReference>
<gene>
    <name evidence="9" type="ORF">JD844_001047</name>
</gene>
<dbReference type="InterPro" id="IPR000068">
    <property type="entry name" value="GPCR_3_Ca_sens_rcpt-rel"/>
</dbReference>
<dbReference type="InterPro" id="IPR028082">
    <property type="entry name" value="Peripla_BP_I"/>
</dbReference>
<feature type="domain" description="Receptor ligand binding region" evidence="8">
    <location>
        <begin position="143"/>
        <end position="472"/>
    </location>
</feature>
<reference evidence="9 10" key="1">
    <citation type="journal article" date="2022" name="Gigascience">
        <title>A chromosome-level genome assembly and annotation of the desert horned lizard, Phrynosoma platyrhinos, provides insight into chromosomal rearrangements among reptiles.</title>
        <authorList>
            <person name="Koochekian N."/>
            <person name="Ascanio A."/>
            <person name="Farleigh K."/>
            <person name="Card D.C."/>
            <person name="Schield D.R."/>
            <person name="Castoe T.A."/>
            <person name="Jezkova T."/>
        </authorList>
    </citation>
    <scope>NUCLEOTIDE SEQUENCE [LARGE SCALE GENOMIC DNA]</scope>
    <source>
        <strain evidence="9">NK-2021</strain>
    </source>
</reference>
<evidence type="ECO:0000256" key="4">
    <source>
        <dbReference type="ARBA" id="ARBA00023136"/>
    </source>
</evidence>
<keyword evidence="4" id="KW-0472">Membrane</keyword>
<feature type="region of interest" description="Disordered" evidence="7">
    <location>
        <begin position="1"/>
        <end position="50"/>
    </location>
</feature>
<sequence>MPREVMRDNMETPRHFAAPSTARRIQPTKRASWPDNYHGPVGFTDPPIPLNIKPKKEAKEPEKTPNIMDFIGDTSELECDCRCNLKAILQKKKVPDTPQSSDEPDGADLLNPATQMEEPMEEGDCDPPQPSHVDESMETDSGYHSAMLSFGSFDPALKDKVQFPSVYRMIPNERAQYVGIVKLLKHFGWTWIGLIVSEDDSGEVLLRTLVPWLLQSSICFAFKEIIPKIKENWIASVEETGEIHYKVARMQSILSSTDTNVILVHGDSQSMLVLQLILIFHEIYEKKPIEKVWIITAQWDFTSIFYIDSFTPKSFNGTLSFALPTKKIEGYAQYLSTINPTEHHDYVGAVLWTSAFRCSFPQYDFYVINATNCTGEEKLSSLPESVFDMGMSGQSYVIYNAVYAIAHALHAMLSSRSKHKGGRDGGTWNLQNIHPWQLHSFLKHIHFNNSAGEEIFFDENGELGTGYDILNTVTFHNWSIHSSHVGWSDPRAPEGKDFLIHQNSILWNHKFIQRCKDALKNVAALRTCENLIAAFWTMDLLFTGDGNPSNYICKRKYKLMAVIGGLSSHNSRQMPHILNICKMAQVGFFSYKNKAVIWRVKGNDSF</sequence>
<evidence type="ECO:0000256" key="7">
    <source>
        <dbReference type="SAM" id="MobiDB-lite"/>
    </source>
</evidence>
<keyword evidence="3" id="KW-1133">Transmembrane helix</keyword>
<comment type="caution">
    <text evidence="9">The sequence shown here is derived from an EMBL/GenBank/DDBJ whole genome shotgun (WGS) entry which is preliminary data.</text>
</comment>
<dbReference type="SUPFAM" id="SSF53822">
    <property type="entry name" value="Periplasmic binding protein-like I"/>
    <property type="match status" value="1"/>
</dbReference>
<feature type="compositionally biased region" description="Basic and acidic residues" evidence="7">
    <location>
        <begin position="1"/>
        <end position="14"/>
    </location>
</feature>
<evidence type="ECO:0000256" key="3">
    <source>
        <dbReference type="ARBA" id="ARBA00022989"/>
    </source>
</evidence>
<evidence type="ECO:0000259" key="8">
    <source>
        <dbReference type="Pfam" id="PF01094"/>
    </source>
</evidence>
<evidence type="ECO:0000313" key="10">
    <source>
        <dbReference type="Proteomes" id="UP000826234"/>
    </source>
</evidence>
<dbReference type="InterPro" id="IPR000337">
    <property type="entry name" value="GPCR_3"/>
</dbReference>
<keyword evidence="10" id="KW-1185">Reference proteome</keyword>
<dbReference type="EMBL" id="JAIPUX010000521">
    <property type="protein sequence ID" value="KAH0626210.1"/>
    <property type="molecule type" value="Genomic_DNA"/>
</dbReference>
<keyword evidence="5" id="KW-0675">Receptor</keyword>
<accession>A0ABQ7T9W6</accession>
<proteinExistence type="predicted"/>
<name>A0ABQ7T9W6_PHRPL</name>
<organism evidence="9 10">
    <name type="scientific">Phrynosoma platyrhinos</name>
    <name type="common">Desert horned lizard</name>
    <dbReference type="NCBI Taxonomy" id="52577"/>
    <lineage>
        <taxon>Eukaryota</taxon>
        <taxon>Metazoa</taxon>
        <taxon>Chordata</taxon>
        <taxon>Craniata</taxon>
        <taxon>Vertebrata</taxon>
        <taxon>Euteleostomi</taxon>
        <taxon>Lepidosauria</taxon>
        <taxon>Squamata</taxon>
        <taxon>Bifurcata</taxon>
        <taxon>Unidentata</taxon>
        <taxon>Episquamata</taxon>
        <taxon>Toxicofera</taxon>
        <taxon>Iguania</taxon>
        <taxon>Phrynosomatidae</taxon>
        <taxon>Phrynosomatinae</taxon>
        <taxon>Phrynosoma</taxon>
    </lineage>
</organism>
<dbReference type="Proteomes" id="UP000826234">
    <property type="component" value="Unassembled WGS sequence"/>
</dbReference>
<evidence type="ECO:0000256" key="6">
    <source>
        <dbReference type="ARBA" id="ARBA00023180"/>
    </source>
</evidence>
<keyword evidence="2" id="KW-0812">Transmembrane</keyword>
<evidence type="ECO:0000256" key="2">
    <source>
        <dbReference type="ARBA" id="ARBA00022692"/>
    </source>
</evidence>
<dbReference type="PANTHER" id="PTHR24061">
    <property type="entry name" value="CALCIUM-SENSING RECEPTOR-RELATED"/>
    <property type="match status" value="1"/>
</dbReference>